<dbReference type="CDD" id="cd06920">
    <property type="entry name" value="NEAT"/>
    <property type="match status" value="5"/>
</dbReference>
<keyword evidence="7" id="KW-1133">Transmembrane helix</keyword>
<feature type="compositionally biased region" description="Pro residues" evidence="6">
    <location>
        <begin position="858"/>
        <end position="879"/>
    </location>
</feature>
<feature type="compositionally biased region" description="Acidic residues" evidence="6">
    <location>
        <begin position="161"/>
        <end position="241"/>
    </location>
</feature>
<dbReference type="InterPro" id="IPR050436">
    <property type="entry name" value="IsdA"/>
</dbReference>
<evidence type="ECO:0000256" key="4">
    <source>
        <dbReference type="ARBA" id="ARBA00022729"/>
    </source>
</evidence>
<dbReference type="InterPro" id="IPR017502">
    <property type="entry name" value="Sortase_SrtB_target"/>
</dbReference>
<sequence>MKRKWQKLLSILSVWMILFASFAPSIAGAAEANSLANGEYTIDFKVLKDGTNETSVMNGYTAKPATVFINGNDTYVEVTLTQSDWIKVFQTRQNGTFVDAEVVSEDPEANTRIVRFPVEDLATKLDAYTHVVIPMINYDNWYTVQFQFDETSLTPVNVEQPGEEENGQPEEEVTEPGEGESGQPEEEITEPGEGESGQPEEEVTEPGEGESGQPEEEVTEPGEEESSQPEEEATEPGEGEEESKQPESPELEDGTYTIDFRALRADNDNLSSMDGYLGKPALLEVEGGKMFVSLTINEREGQFLTDVRLDTNGEWTSGTVVSEDPENLSRVVKYEVANIAAVIDAEVDMYVPRANYRNTQKFRLAFDMDSITEVEEEQPEEPTEPGQPEKPEQPSDETELAVGEYTIDFTVLKDGTNDTSVMDGYTEKPARLTVKKDEIFVDLTLTNSDWIKQFQTKQNGAFVDAEVVLEDAEANTRVVRFPIDDINEKLDAYTHVVIPMINYDNYYTVQLLFDVNSLKPADNESETPEVPEVIPPKVVEGDGGKFSLVIQDVRNFTYDSGKKRYEIGHRNVTAYEISSEIFAQLNHDASVSFAIGDDVTAIFPVGFLQSQFAGEESITFSFHEVTDAKITEGAVSKVYDFNVYMGDKEITQFADPVTLNFAVDGQLVNKWDQLQVVYINDAGEKAEFINPTNIDSNGQTVTAHVSHFSTFGVFETASEEEEETPTTGLPNGTYTIDFTVLKHNTDEVSVMDNYTEKPATLVVQDGQQTIDLTLTNSDWIKLFQTKQNGEYVDAEVVSADTAANKRVVRFDVQDLSAKQSAYTHVVIPEFQYDNFYEVHIRFDTNSIRDEDGNIVTPNPNPNPAQPGPTVPSQPSPTTPTNPSNPGGGQLPEEGLKDGEYTIDFTVLKNNTNEVSVMDDYTVKPAILSVENQETYVTVTLKNSEWIKVFQTEQDGTYVDAEIVSVNAAEDTRDVRFYVEDLEALVHAYTEVYFEEPILYDGKYFVQFDFDVHSITPLGEGGIGSGNNEKGSGNGTGSAEEDNLSFTRDHGGSQPTTAERVTNSKTADTAMIGLLILLLAGSAFWLIRKYRLGTL</sequence>
<keyword evidence="3" id="KW-0964">Secreted</keyword>
<dbReference type="PROSITE" id="PS50978">
    <property type="entry name" value="NEAT"/>
    <property type="match status" value="5"/>
</dbReference>
<feature type="compositionally biased region" description="Acidic residues" evidence="6">
    <location>
        <begin position="373"/>
        <end position="383"/>
    </location>
</feature>
<feature type="domain" description="NEAT" evidence="9">
    <location>
        <begin position="400"/>
        <end position="521"/>
    </location>
</feature>
<dbReference type="InterPro" id="IPR006635">
    <property type="entry name" value="NEAT_dom"/>
</dbReference>
<feature type="transmembrane region" description="Helical" evidence="7">
    <location>
        <begin position="1069"/>
        <end position="1086"/>
    </location>
</feature>
<reference evidence="10" key="1">
    <citation type="submission" date="2015-08" db="EMBL/GenBank/DDBJ databases">
        <title>Complete DNA Sequence of Pseudomonas syringae pv. actinidiae, the Causal Agent of Kiwifruit Canker Disease.</title>
        <authorList>
            <person name="Rikkerink E.H.A."/>
            <person name="Fineran P.C."/>
        </authorList>
    </citation>
    <scope>NUCLEOTIDE SEQUENCE</scope>
    <source>
        <strain evidence="10">DSM 13666</strain>
    </source>
</reference>
<dbReference type="NCBIfam" id="TIGR03063">
    <property type="entry name" value="srtB_target"/>
    <property type="match status" value="1"/>
</dbReference>
<dbReference type="PANTHER" id="PTHR37824">
    <property type="entry name" value="IRON-REGULATED SURFACE DETERMINANT PROTEIN C"/>
    <property type="match status" value="1"/>
</dbReference>
<feature type="signal peptide" evidence="8">
    <location>
        <begin position="1"/>
        <end position="29"/>
    </location>
</feature>
<dbReference type="AlphaFoldDB" id="A0A0M0KGR2"/>
<gene>
    <name evidence="10" type="ORF">AMD02_03310</name>
</gene>
<dbReference type="InterPro" id="IPR037250">
    <property type="entry name" value="NEAT_dom_sf"/>
</dbReference>
<comment type="subcellular location">
    <subcellularLocation>
        <location evidence="1">Secreted</location>
        <location evidence="1">Cell wall</location>
        <topology evidence="1">Peptidoglycan-anchor</topology>
    </subcellularLocation>
</comment>
<evidence type="ECO:0000256" key="2">
    <source>
        <dbReference type="ARBA" id="ARBA00022512"/>
    </source>
</evidence>
<keyword evidence="7" id="KW-0472">Membrane</keyword>
<evidence type="ECO:0000256" key="8">
    <source>
        <dbReference type="SAM" id="SignalP"/>
    </source>
</evidence>
<dbReference type="Pfam" id="PF05031">
    <property type="entry name" value="NEAT"/>
    <property type="match status" value="5"/>
</dbReference>
<proteinExistence type="predicted"/>
<feature type="domain" description="NEAT" evidence="9">
    <location>
        <begin position="251"/>
        <end position="374"/>
    </location>
</feature>
<feature type="domain" description="NEAT" evidence="9">
    <location>
        <begin position="729"/>
        <end position="850"/>
    </location>
</feature>
<dbReference type="PATRIC" id="fig|136160.3.peg.904"/>
<evidence type="ECO:0000256" key="3">
    <source>
        <dbReference type="ARBA" id="ARBA00022525"/>
    </source>
</evidence>
<protein>
    <recommendedName>
        <fullName evidence="9">NEAT domain-containing protein</fullName>
    </recommendedName>
</protein>
<evidence type="ECO:0000256" key="6">
    <source>
        <dbReference type="SAM" id="MobiDB-lite"/>
    </source>
</evidence>
<dbReference type="Gene3D" id="2.60.40.1850">
    <property type="match status" value="5"/>
</dbReference>
<feature type="domain" description="NEAT" evidence="9">
    <location>
        <begin position="895"/>
        <end position="1017"/>
    </location>
</feature>
<feature type="region of interest" description="Disordered" evidence="6">
    <location>
        <begin position="157"/>
        <end position="253"/>
    </location>
</feature>
<name>A0A0M0KGR2_ALKHA</name>
<dbReference type="PANTHER" id="PTHR37824:SF1">
    <property type="entry name" value="IRON-REGULATED SURFACE DETERMINANT PROTEIN C"/>
    <property type="match status" value="1"/>
</dbReference>
<evidence type="ECO:0000256" key="5">
    <source>
        <dbReference type="ARBA" id="ARBA00023088"/>
    </source>
</evidence>
<accession>A0A0M0KGR2</accession>
<dbReference type="EMBL" id="LILD01000001">
    <property type="protein sequence ID" value="KOO37989.1"/>
    <property type="molecule type" value="Genomic_DNA"/>
</dbReference>
<feature type="region of interest" description="Disordered" evidence="6">
    <location>
        <begin position="373"/>
        <end position="399"/>
    </location>
</feature>
<keyword evidence="4 8" id="KW-0732">Signal</keyword>
<dbReference type="SUPFAM" id="SSF158911">
    <property type="entry name" value="NEAT domain-like"/>
    <property type="match status" value="5"/>
</dbReference>
<organism evidence="10">
    <name type="scientific">Halalkalibacterium halodurans</name>
    <name type="common">Bacillus halodurans</name>
    <dbReference type="NCBI Taxonomy" id="86665"/>
    <lineage>
        <taxon>Bacteria</taxon>
        <taxon>Bacillati</taxon>
        <taxon>Bacillota</taxon>
        <taxon>Bacilli</taxon>
        <taxon>Bacillales</taxon>
        <taxon>Bacillaceae</taxon>
        <taxon>Halalkalibacterium (ex Joshi et al. 2022)</taxon>
    </lineage>
</organism>
<keyword evidence="7" id="KW-0812">Transmembrane</keyword>
<dbReference type="SMART" id="SM00725">
    <property type="entry name" value="NEAT"/>
    <property type="match status" value="5"/>
</dbReference>
<feature type="domain" description="NEAT" evidence="9">
    <location>
        <begin position="35"/>
        <end position="156"/>
    </location>
</feature>
<feature type="chain" id="PRO_5005602690" description="NEAT domain-containing protein" evidence="8">
    <location>
        <begin position="30"/>
        <end position="1094"/>
    </location>
</feature>
<evidence type="ECO:0000256" key="7">
    <source>
        <dbReference type="SAM" id="Phobius"/>
    </source>
</evidence>
<evidence type="ECO:0000313" key="10">
    <source>
        <dbReference type="EMBL" id="KOO37989.1"/>
    </source>
</evidence>
<keyword evidence="5" id="KW-0572">Peptidoglycan-anchor</keyword>
<feature type="region of interest" description="Disordered" evidence="6">
    <location>
        <begin position="848"/>
        <end position="895"/>
    </location>
</feature>
<evidence type="ECO:0000256" key="1">
    <source>
        <dbReference type="ARBA" id="ARBA00004168"/>
    </source>
</evidence>
<evidence type="ECO:0000259" key="9">
    <source>
        <dbReference type="PROSITE" id="PS50978"/>
    </source>
</evidence>
<keyword evidence="2" id="KW-0134">Cell wall</keyword>
<comment type="caution">
    <text evidence="10">The sequence shown here is derived from an EMBL/GenBank/DDBJ whole genome shotgun (WGS) entry which is preliminary data.</text>
</comment>
<feature type="region of interest" description="Disordered" evidence="6">
    <location>
        <begin position="1020"/>
        <end position="1060"/>
    </location>
</feature>